<gene>
    <name evidence="3" type="ORF">MZO42_09420</name>
</gene>
<organism evidence="3">
    <name type="scientific">Sphingomonas psychrotolerans</name>
    <dbReference type="NCBI Taxonomy" id="1327635"/>
    <lineage>
        <taxon>Bacteria</taxon>
        <taxon>Pseudomonadati</taxon>
        <taxon>Pseudomonadota</taxon>
        <taxon>Alphaproteobacteria</taxon>
        <taxon>Sphingomonadales</taxon>
        <taxon>Sphingomonadaceae</taxon>
        <taxon>Sphingomonas</taxon>
    </lineage>
</organism>
<name>A0ABU3N2Y4_9SPHN</name>
<feature type="region of interest" description="Disordered" evidence="1">
    <location>
        <begin position="1"/>
        <end position="22"/>
    </location>
</feature>
<feature type="compositionally biased region" description="Basic and acidic residues" evidence="1">
    <location>
        <begin position="1"/>
        <end position="11"/>
    </location>
</feature>
<comment type="caution">
    <text evidence="3">The sequence shown here is derived from an EMBL/GenBank/DDBJ whole genome shotgun (WGS) entry which is preliminary data.</text>
</comment>
<reference evidence="3" key="1">
    <citation type="submission" date="2022-04" db="EMBL/GenBank/DDBJ databases">
        <title>Tomato heritable bacteria conferring resistance against bacterial wilt.</title>
        <authorList>
            <person name="Yin J."/>
        </authorList>
    </citation>
    <scope>NUCLEOTIDE SEQUENCE</scope>
    <source>
        <strain evidence="3">Cra20</strain>
    </source>
</reference>
<evidence type="ECO:0000313" key="3">
    <source>
        <dbReference type="EMBL" id="MDT8758914.1"/>
    </source>
</evidence>
<evidence type="ECO:0000256" key="1">
    <source>
        <dbReference type="SAM" id="MobiDB-lite"/>
    </source>
</evidence>
<dbReference type="EMBL" id="JALMLT010000002">
    <property type="protein sequence ID" value="MDT8758914.1"/>
    <property type="molecule type" value="Genomic_DNA"/>
</dbReference>
<dbReference type="InterPro" id="IPR054189">
    <property type="entry name" value="DUF6894"/>
</dbReference>
<feature type="domain" description="DUF6894" evidence="2">
    <location>
        <begin position="3"/>
        <end position="70"/>
    </location>
</feature>
<proteinExistence type="predicted"/>
<evidence type="ECO:0000259" key="2">
    <source>
        <dbReference type="Pfam" id="PF21834"/>
    </source>
</evidence>
<accession>A0ABU3N2Y4</accession>
<sequence length="79" mass="8640">MSRYYFHREGAGDTSDPAGAELPDDGAVREWAKREALILGIEQIRQQGRLVLGSRVTVTDEDGAEVARVCVGDAIEVHE</sequence>
<dbReference type="Pfam" id="PF21834">
    <property type="entry name" value="DUF6894"/>
    <property type="match status" value="1"/>
</dbReference>
<protein>
    <recommendedName>
        <fullName evidence="2">DUF6894 domain-containing protein</fullName>
    </recommendedName>
</protein>